<dbReference type="PANTHER" id="PTHR42878">
    <property type="entry name" value="TWO-COMPONENT HISTIDINE KINASE"/>
    <property type="match status" value="1"/>
</dbReference>
<evidence type="ECO:0000256" key="15">
    <source>
        <dbReference type="SAM" id="Phobius"/>
    </source>
</evidence>
<evidence type="ECO:0000256" key="2">
    <source>
        <dbReference type="ARBA" id="ARBA00004236"/>
    </source>
</evidence>
<evidence type="ECO:0000256" key="3">
    <source>
        <dbReference type="ARBA" id="ARBA00012438"/>
    </source>
</evidence>
<dbReference type="GO" id="GO:0007234">
    <property type="term" value="P:osmosensory signaling via phosphorelay pathway"/>
    <property type="evidence" value="ECO:0007669"/>
    <property type="project" value="TreeGrafter"/>
</dbReference>
<evidence type="ECO:0000256" key="1">
    <source>
        <dbReference type="ARBA" id="ARBA00000085"/>
    </source>
</evidence>
<comment type="caution">
    <text evidence="18">The sequence shown here is derived from an EMBL/GenBank/DDBJ whole genome shotgun (WGS) entry which is preliminary data.</text>
</comment>
<dbReference type="Pfam" id="PF00672">
    <property type="entry name" value="HAMP"/>
    <property type="match status" value="1"/>
</dbReference>
<feature type="domain" description="Histidine kinase" evidence="16">
    <location>
        <begin position="146"/>
        <end position="359"/>
    </location>
</feature>
<evidence type="ECO:0000256" key="11">
    <source>
        <dbReference type="ARBA" id="ARBA00023012"/>
    </source>
</evidence>
<dbReference type="SMART" id="SM00388">
    <property type="entry name" value="HisKA"/>
    <property type="match status" value="1"/>
</dbReference>
<evidence type="ECO:0000256" key="13">
    <source>
        <dbReference type="SAM" id="Coils"/>
    </source>
</evidence>
<dbReference type="AlphaFoldDB" id="A0AB35MI49"/>
<dbReference type="CDD" id="cd00082">
    <property type="entry name" value="HisKA"/>
    <property type="match status" value="1"/>
</dbReference>
<dbReference type="InterPro" id="IPR003660">
    <property type="entry name" value="HAMP_dom"/>
</dbReference>
<keyword evidence="11" id="KW-0902">Two-component regulatory system</keyword>
<dbReference type="PRINTS" id="PR00344">
    <property type="entry name" value="BCTRLSENSOR"/>
</dbReference>
<dbReference type="Gene3D" id="3.30.565.10">
    <property type="entry name" value="Histidine kinase-like ATPase, C-terminal domain"/>
    <property type="match status" value="1"/>
</dbReference>
<dbReference type="RefSeq" id="WP_301160242.1">
    <property type="nucleotide sequence ID" value="NZ_JAUHQB010000004.1"/>
</dbReference>
<evidence type="ECO:0000256" key="8">
    <source>
        <dbReference type="ARBA" id="ARBA00022777"/>
    </source>
</evidence>
<keyword evidence="6 15" id="KW-0812">Transmembrane</keyword>
<dbReference type="Proteomes" id="UP001172756">
    <property type="component" value="Unassembled WGS sequence"/>
</dbReference>
<dbReference type="SUPFAM" id="SSF55874">
    <property type="entry name" value="ATPase domain of HSP90 chaperone/DNA topoisomerase II/histidine kinase"/>
    <property type="match status" value="1"/>
</dbReference>
<evidence type="ECO:0000256" key="7">
    <source>
        <dbReference type="ARBA" id="ARBA00022741"/>
    </source>
</evidence>
<feature type="region of interest" description="Disordered" evidence="14">
    <location>
        <begin position="336"/>
        <end position="371"/>
    </location>
</feature>
<dbReference type="PROSITE" id="PS50885">
    <property type="entry name" value="HAMP"/>
    <property type="match status" value="1"/>
</dbReference>
<evidence type="ECO:0000256" key="4">
    <source>
        <dbReference type="ARBA" id="ARBA00022553"/>
    </source>
</evidence>
<keyword evidence="5" id="KW-0808">Transferase</keyword>
<dbReference type="SUPFAM" id="SSF158472">
    <property type="entry name" value="HAMP domain-like"/>
    <property type="match status" value="1"/>
</dbReference>
<evidence type="ECO:0000256" key="9">
    <source>
        <dbReference type="ARBA" id="ARBA00022840"/>
    </source>
</evidence>
<feature type="transmembrane region" description="Helical" evidence="15">
    <location>
        <begin position="65"/>
        <end position="84"/>
    </location>
</feature>
<keyword evidence="4" id="KW-0597">Phosphoprotein</keyword>
<dbReference type="EMBL" id="JAUHQB010000004">
    <property type="protein sequence ID" value="MDN4483363.1"/>
    <property type="molecule type" value="Genomic_DNA"/>
</dbReference>
<evidence type="ECO:0000256" key="6">
    <source>
        <dbReference type="ARBA" id="ARBA00022692"/>
    </source>
</evidence>
<keyword evidence="15" id="KW-0472">Membrane</keyword>
<dbReference type="EC" id="2.7.13.3" evidence="3"/>
<comment type="catalytic activity">
    <reaction evidence="1">
        <text>ATP + protein L-histidine = ADP + protein N-phospho-L-histidine.</text>
        <dbReference type="EC" id="2.7.13.3"/>
    </reaction>
</comment>
<dbReference type="PROSITE" id="PS50109">
    <property type="entry name" value="HIS_KIN"/>
    <property type="match status" value="1"/>
</dbReference>
<keyword evidence="9" id="KW-0067">ATP-binding</keyword>
<reference evidence="18 19" key="1">
    <citation type="submission" date="2023-06" db="EMBL/GenBank/DDBJ databases">
        <title>SYSU T0a273.</title>
        <authorList>
            <person name="Gao L."/>
            <person name="Fang B.-Z."/>
            <person name="Li W.-J."/>
        </authorList>
    </citation>
    <scope>NUCLEOTIDE SEQUENCE [LARGE SCALE GENOMIC DNA]</scope>
    <source>
        <strain evidence="18 19">SYSU T0a273</strain>
    </source>
</reference>
<dbReference type="Pfam" id="PF02518">
    <property type="entry name" value="HATPase_c"/>
    <property type="match status" value="1"/>
</dbReference>
<dbReference type="CDD" id="cd06225">
    <property type="entry name" value="HAMP"/>
    <property type="match status" value="1"/>
</dbReference>
<gene>
    <name evidence="18" type="ORF">QQ002_07420</name>
</gene>
<evidence type="ECO:0000259" key="17">
    <source>
        <dbReference type="PROSITE" id="PS50885"/>
    </source>
</evidence>
<proteinExistence type="predicted"/>
<evidence type="ECO:0000256" key="5">
    <source>
        <dbReference type="ARBA" id="ARBA00022679"/>
    </source>
</evidence>
<dbReference type="InterPro" id="IPR003594">
    <property type="entry name" value="HATPase_dom"/>
</dbReference>
<dbReference type="Gene3D" id="1.10.287.130">
    <property type="match status" value="1"/>
</dbReference>
<evidence type="ECO:0000259" key="16">
    <source>
        <dbReference type="PROSITE" id="PS50109"/>
    </source>
</evidence>
<dbReference type="InterPro" id="IPR005467">
    <property type="entry name" value="His_kinase_dom"/>
</dbReference>
<keyword evidence="7" id="KW-0547">Nucleotide-binding</keyword>
<dbReference type="CDD" id="cd00075">
    <property type="entry name" value="HATPase"/>
    <property type="match status" value="1"/>
</dbReference>
<comment type="subcellular location">
    <subcellularLocation>
        <location evidence="2">Cell membrane</location>
    </subcellularLocation>
</comment>
<accession>A0AB35MI49</accession>
<feature type="compositionally biased region" description="Basic and acidic residues" evidence="14">
    <location>
        <begin position="362"/>
        <end position="371"/>
    </location>
</feature>
<dbReference type="GO" id="GO:0000156">
    <property type="term" value="F:phosphorelay response regulator activity"/>
    <property type="evidence" value="ECO:0007669"/>
    <property type="project" value="TreeGrafter"/>
</dbReference>
<dbReference type="PANTHER" id="PTHR42878:SF7">
    <property type="entry name" value="SENSOR HISTIDINE KINASE GLRK"/>
    <property type="match status" value="1"/>
</dbReference>
<dbReference type="GO" id="GO:0005886">
    <property type="term" value="C:plasma membrane"/>
    <property type="evidence" value="ECO:0007669"/>
    <property type="project" value="UniProtKB-SubCell"/>
</dbReference>
<dbReference type="InterPro" id="IPR036097">
    <property type="entry name" value="HisK_dim/P_sf"/>
</dbReference>
<dbReference type="SMART" id="SM00304">
    <property type="entry name" value="HAMP"/>
    <property type="match status" value="1"/>
</dbReference>
<name>A0AB35MI49_9MICO</name>
<feature type="coiled-coil region" evidence="13">
    <location>
        <begin position="119"/>
        <end position="146"/>
    </location>
</feature>
<protein>
    <recommendedName>
        <fullName evidence="12">Sensor-like histidine kinase SenX3</fullName>
        <ecNumber evidence="3">2.7.13.3</ecNumber>
    </recommendedName>
</protein>
<dbReference type="InterPro" id="IPR003661">
    <property type="entry name" value="HisK_dim/P_dom"/>
</dbReference>
<dbReference type="Gene3D" id="6.10.340.10">
    <property type="match status" value="1"/>
</dbReference>
<sequence>MRSLRSRLLASHLAVALTGTLVAVVIGGALTSTLVGRQLGMMRGAMGGGQAQAAQDAVRSVLPVALAWGAVAAAAVAAALALLLSRRIVAPLAAIQEASHRIARGDYRQEVPRPHDAELAAVAADLEELAERLARSEETRARLIDEVAHEMRTPLTTIRGTMEALADQVIEPSPEAYERVAAEASRLERLAQDLSTLSRADEHAVELRTAPEDLAALARDAATHLEPQFDHAGVALEVGAGSPVPVVVDRDRITQILLNLLGNALTHTPAGGSVTVAVGAARGVATVRVVDTGAGLTADELDRVFDRFYRGPAARGAAGRGIGLTIARSLARAHGGDVTASSPGPGAGATFVLSLPTGPDPLRGHDPAREA</sequence>
<evidence type="ECO:0000256" key="14">
    <source>
        <dbReference type="SAM" id="MobiDB-lite"/>
    </source>
</evidence>
<dbReference type="InterPro" id="IPR050351">
    <property type="entry name" value="BphY/WalK/GraS-like"/>
</dbReference>
<dbReference type="GO" id="GO:0030295">
    <property type="term" value="F:protein kinase activator activity"/>
    <property type="evidence" value="ECO:0007669"/>
    <property type="project" value="TreeGrafter"/>
</dbReference>
<evidence type="ECO:0000256" key="12">
    <source>
        <dbReference type="ARBA" id="ARBA00039401"/>
    </source>
</evidence>
<organism evidence="18 19">
    <name type="scientific">Demequina lignilytica</name>
    <dbReference type="NCBI Taxonomy" id="3051663"/>
    <lineage>
        <taxon>Bacteria</taxon>
        <taxon>Bacillati</taxon>
        <taxon>Actinomycetota</taxon>
        <taxon>Actinomycetes</taxon>
        <taxon>Micrococcales</taxon>
        <taxon>Demequinaceae</taxon>
        <taxon>Demequina</taxon>
    </lineage>
</organism>
<evidence type="ECO:0000313" key="19">
    <source>
        <dbReference type="Proteomes" id="UP001172756"/>
    </source>
</evidence>
<evidence type="ECO:0000256" key="10">
    <source>
        <dbReference type="ARBA" id="ARBA00022989"/>
    </source>
</evidence>
<keyword evidence="10 15" id="KW-1133">Transmembrane helix</keyword>
<evidence type="ECO:0000313" key="18">
    <source>
        <dbReference type="EMBL" id="MDN4483363.1"/>
    </source>
</evidence>
<dbReference type="InterPro" id="IPR004358">
    <property type="entry name" value="Sig_transdc_His_kin-like_C"/>
</dbReference>
<dbReference type="Pfam" id="PF00512">
    <property type="entry name" value="HisKA"/>
    <property type="match status" value="1"/>
</dbReference>
<dbReference type="GO" id="GO:0000155">
    <property type="term" value="F:phosphorelay sensor kinase activity"/>
    <property type="evidence" value="ECO:0007669"/>
    <property type="project" value="InterPro"/>
</dbReference>
<feature type="domain" description="HAMP" evidence="17">
    <location>
        <begin position="86"/>
        <end position="138"/>
    </location>
</feature>
<keyword evidence="8 18" id="KW-0418">Kinase</keyword>
<dbReference type="SMART" id="SM00387">
    <property type="entry name" value="HATPase_c"/>
    <property type="match status" value="1"/>
</dbReference>
<keyword evidence="13" id="KW-0175">Coiled coil</keyword>
<dbReference type="SUPFAM" id="SSF47384">
    <property type="entry name" value="Homodimeric domain of signal transducing histidine kinase"/>
    <property type="match status" value="1"/>
</dbReference>
<dbReference type="InterPro" id="IPR036890">
    <property type="entry name" value="HATPase_C_sf"/>
</dbReference>